<feature type="region of interest" description="Disordered" evidence="1">
    <location>
        <begin position="117"/>
        <end position="152"/>
    </location>
</feature>
<dbReference type="Proteomes" id="UP000516437">
    <property type="component" value="Chromosome 2"/>
</dbReference>
<dbReference type="EMBL" id="RXIC02000020">
    <property type="protein sequence ID" value="KAB1223487.1"/>
    <property type="molecule type" value="Genomic_DNA"/>
</dbReference>
<keyword evidence="4" id="KW-1185">Reference proteome</keyword>
<name>A0A6A1WI01_9ROSI</name>
<dbReference type="AlphaFoldDB" id="A0A6A1WI01"/>
<protein>
    <recommendedName>
        <fullName evidence="2">PB1-like domain-containing protein</fullName>
    </recommendedName>
</protein>
<feature type="compositionally biased region" description="Acidic residues" evidence="1">
    <location>
        <begin position="127"/>
        <end position="138"/>
    </location>
</feature>
<dbReference type="Pfam" id="PF26130">
    <property type="entry name" value="PB1-like"/>
    <property type="match status" value="1"/>
</dbReference>
<organism evidence="3 4">
    <name type="scientific">Morella rubra</name>
    <name type="common">Chinese bayberry</name>
    <dbReference type="NCBI Taxonomy" id="262757"/>
    <lineage>
        <taxon>Eukaryota</taxon>
        <taxon>Viridiplantae</taxon>
        <taxon>Streptophyta</taxon>
        <taxon>Embryophyta</taxon>
        <taxon>Tracheophyta</taxon>
        <taxon>Spermatophyta</taxon>
        <taxon>Magnoliopsida</taxon>
        <taxon>eudicotyledons</taxon>
        <taxon>Gunneridae</taxon>
        <taxon>Pentapetalae</taxon>
        <taxon>rosids</taxon>
        <taxon>fabids</taxon>
        <taxon>Fagales</taxon>
        <taxon>Myricaceae</taxon>
        <taxon>Morella</taxon>
    </lineage>
</organism>
<dbReference type="InterPro" id="IPR058594">
    <property type="entry name" value="PB1-like_dom_pln"/>
</dbReference>
<evidence type="ECO:0000259" key="2">
    <source>
        <dbReference type="Pfam" id="PF26130"/>
    </source>
</evidence>
<sequence>MAVINLLSELTITNLLNIPFYLCEVDHIRKLDLDYLSVVFLKKFVSKKMWYLNVEKFAYKFCHNEAKPFTYLTSDDDVRKLLDILVQKRQKELHLYMVHSVDIPSFVVAVDDLNDENNGGGEHMDGDGVEDGDDDPVDIPESAATGDVEDEDANEIFGDFEDVSNAGHVKMLLP</sequence>
<evidence type="ECO:0000313" key="3">
    <source>
        <dbReference type="EMBL" id="KAB1223487.1"/>
    </source>
</evidence>
<comment type="caution">
    <text evidence="3">The sequence shown here is derived from an EMBL/GenBank/DDBJ whole genome shotgun (WGS) entry which is preliminary data.</text>
</comment>
<gene>
    <name evidence="3" type="ORF">CJ030_MR2G016855</name>
</gene>
<evidence type="ECO:0000256" key="1">
    <source>
        <dbReference type="SAM" id="MobiDB-lite"/>
    </source>
</evidence>
<evidence type="ECO:0000313" key="4">
    <source>
        <dbReference type="Proteomes" id="UP000516437"/>
    </source>
</evidence>
<accession>A0A6A1WI01</accession>
<proteinExistence type="predicted"/>
<reference evidence="3 4" key="1">
    <citation type="journal article" date="2019" name="Plant Biotechnol. J.">
        <title>The red bayberry genome and genetic basis of sex determination.</title>
        <authorList>
            <person name="Jia H.M."/>
            <person name="Jia H.J."/>
            <person name="Cai Q.L."/>
            <person name="Wang Y."/>
            <person name="Zhao H.B."/>
            <person name="Yang W.F."/>
            <person name="Wang G.Y."/>
            <person name="Li Y.H."/>
            <person name="Zhan D.L."/>
            <person name="Shen Y.T."/>
            <person name="Niu Q.F."/>
            <person name="Chang L."/>
            <person name="Qiu J."/>
            <person name="Zhao L."/>
            <person name="Xie H.B."/>
            <person name="Fu W.Y."/>
            <person name="Jin J."/>
            <person name="Li X.W."/>
            <person name="Jiao Y."/>
            <person name="Zhou C.C."/>
            <person name="Tu T."/>
            <person name="Chai C.Y."/>
            <person name="Gao J.L."/>
            <person name="Fan L.J."/>
            <person name="van de Weg E."/>
            <person name="Wang J.Y."/>
            <person name="Gao Z.S."/>
        </authorList>
    </citation>
    <scope>NUCLEOTIDE SEQUENCE [LARGE SCALE GENOMIC DNA]</scope>
    <source>
        <tissue evidence="3">Leaves</tissue>
    </source>
</reference>
<feature type="domain" description="PB1-like" evidence="2">
    <location>
        <begin position="24"/>
        <end position="99"/>
    </location>
</feature>